<evidence type="ECO:0000313" key="2">
    <source>
        <dbReference type="EMBL" id="MCY1080590.1"/>
    </source>
</evidence>
<keyword evidence="1" id="KW-0812">Transmembrane</keyword>
<sequence>MQVTPHYHALVPEGVFVPGRAACASRRCRRPRNGFGVEIDNLREGTADHTVTGFIIAALFVLGGLALIRSARRAKLPPELREAPVVVRPALGARDIERAVLACAKQHGGRVTIAEVAAGSQLSFTEAKEVLEELSRAGACTVDVTENGAFIYEFVVK</sequence>
<evidence type="ECO:0000256" key="1">
    <source>
        <dbReference type="SAM" id="Phobius"/>
    </source>
</evidence>
<proteinExistence type="predicted"/>
<name>A0ABT4AG23_9BACT</name>
<protein>
    <submittedName>
        <fullName evidence="2">Uncharacterized protein</fullName>
    </submittedName>
</protein>
<evidence type="ECO:0000313" key="3">
    <source>
        <dbReference type="Proteomes" id="UP001207654"/>
    </source>
</evidence>
<dbReference type="EMBL" id="JAPNKA010000001">
    <property type="protein sequence ID" value="MCY1080590.1"/>
    <property type="molecule type" value="Genomic_DNA"/>
</dbReference>
<keyword evidence="1" id="KW-1133">Transmembrane helix</keyword>
<feature type="transmembrane region" description="Helical" evidence="1">
    <location>
        <begin position="50"/>
        <end position="68"/>
    </location>
</feature>
<accession>A0ABT4AG23</accession>
<gene>
    <name evidence="2" type="ORF">OV287_39720</name>
</gene>
<comment type="caution">
    <text evidence="2">The sequence shown here is derived from an EMBL/GenBank/DDBJ whole genome shotgun (WGS) entry which is preliminary data.</text>
</comment>
<organism evidence="2 3">
    <name type="scientific">Archangium lansingense</name>
    <dbReference type="NCBI Taxonomy" id="2995310"/>
    <lineage>
        <taxon>Bacteria</taxon>
        <taxon>Pseudomonadati</taxon>
        <taxon>Myxococcota</taxon>
        <taxon>Myxococcia</taxon>
        <taxon>Myxococcales</taxon>
        <taxon>Cystobacterineae</taxon>
        <taxon>Archangiaceae</taxon>
        <taxon>Archangium</taxon>
    </lineage>
</organism>
<keyword evidence="3" id="KW-1185">Reference proteome</keyword>
<dbReference type="Proteomes" id="UP001207654">
    <property type="component" value="Unassembled WGS sequence"/>
</dbReference>
<reference evidence="2 3" key="1">
    <citation type="submission" date="2022-11" db="EMBL/GenBank/DDBJ databases">
        <title>Minimal conservation of predation-associated metabolite biosynthetic gene clusters underscores biosynthetic potential of Myxococcota including descriptions for ten novel species: Archangium lansinium sp. nov., Myxococcus landrumus sp. nov., Nannocystis bai.</title>
        <authorList>
            <person name="Ahearne A."/>
            <person name="Stevens C."/>
            <person name="Phillips K."/>
        </authorList>
    </citation>
    <scope>NUCLEOTIDE SEQUENCE [LARGE SCALE GENOMIC DNA]</scope>
    <source>
        <strain evidence="2 3">MIWBW</strain>
    </source>
</reference>
<dbReference type="RefSeq" id="WP_267539245.1">
    <property type="nucleotide sequence ID" value="NZ_JAPNKA010000001.1"/>
</dbReference>
<keyword evidence="1" id="KW-0472">Membrane</keyword>